<evidence type="ECO:0000259" key="2">
    <source>
        <dbReference type="PROSITE" id="PS51841"/>
    </source>
</evidence>
<dbReference type="InterPro" id="IPR036415">
    <property type="entry name" value="Lamin_tail_dom_sf"/>
</dbReference>
<accession>A0A8C3KIS0</accession>
<dbReference type="GO" id="GO:0005635">
    <property type="term" value="C:nuclear envelope"/>
    <property type="evidence" value="ECO:0007669"/>
    <property type="project" value="TreeGrafter"/>
</dbReference>
<dbReference type="PANTHER" id="PTHR47012">
    <property type="entry name" value="LAMIN TAIL DOMAIN-CONTAINING PROTEIN 1"/>
    <property type="match status" value="1"/>
</dbReference>
<dbReference type="Ensembl" id="ENSCPGT00000023927.1">
    <property type="protein sequence ID" value="ENSCPGP00000021863.1"/>
    <property type="gene ID" value="ENSCPGG00000015215.1"/>
</dbReference>
<feature type="domain" description="LTD" evidence="2">
    <location>
        <begin position="140"/>
        <end position="261"/>
    </location>
</feature>
<evidence type="ECO:0000256" key="1">
    <source>
        <dbReference type="SAM" id="Phobius"/>
    </source>
</evidence>
<dbReference type="InterPro" id="IPR001322">
    <property type="entry name" value="Lamin_tail_dom"/>
</dbReference>
<reference evidence="3" key="2">
    <citation type="submission" date="2025-09" db="UniProtKB">
        <authorList>
            <consortium name="Ensembl"/>
        </authorList>
    </citation>
    <scope>IDENTIFICATION</scope>
</reference>
<dbReference type="Gene3D" id="2.60.40.1260">
    <property type="entry name" value="Lamin Tail domain"/>
    <property type="match status" value="1"/>
</dbReference>
<keyword evidence="4" id="KW-1185">Reference proteome</keyword>
<dbReference type="Proteomes" id="UP000694419">
    <property type="component" value="Unplaced"/>
</dbReference>
<dbReference type="PROSITE" id="PS51841">
    <property type="entry name" value="LTD"/>
    <property type="match status" value="1"/>
</dbReference>
<protein>
    <recommendedName>
        <fullName evidence="2">LTD domain-containing protein</fullName>
    </recommendedName>
</protein>
<reference evidence="3" key="1">
    <citation type="submission" date="2025-08" db="UniProtKB">
        <authorList>
            <consortium name="Ensembl"/>
        </authorList>
    </citation>
    <scope>IDENTIFICATION</scope>
</reference>
<proteinExistence type="predicted"/>
<keyword evidence="1" id="KW-0812">Transmembrane</keyword>
<evidence type="ECO:0000313" key="3">
    <source>
        <dbReference type="Ensembl" id="ENSCPGP00000021863.1"/>
    </source>
</evidence>
<dbReference type="GO" id="GO:0005737">
    <property type="term" value="C:cytoplasm"/>
    <property type="evidence" value="ECO:0007669"/>
    <property type="project" value="TreeGrafter"/>
</dbReference>
<dbReference type="AlphaFoldDB" id="A0A8C3KIS0"/>
<feature type="transmembrane region" description="Helical" evidence="1">
    <location>
        <begin position="99"/>
        <end position="124"/>
    </location>
</feature>
<evidence type="ECO:0000313" key="4">
    <source>
        <dbReference type="Proteomes" id="UP000694419"/>
    </source>
</evidence>
<dbReference type="SUPFAM" id="SSF74853">
    <property type="entry name" value="Lamin A/C globular tail domain"/>
    <property type="match status" value="1"/>
</dbReference>
<keyword evidence="1" id="KW-0472">Membrane</keyword>
<feature type="transmembrane region" description="Helical" evidence="1">
    <location>
        <begin position="53"/>
        <end position="79"/>
    </location>
</feature>
<dbReference type="PANTHER" id="PTHR47012:SF3">
    <property type="entry name" value="LAMIN TAIL DOMAIN CONTAINING 1"/>
    <property type="match status" value="1"/>
</dbReference>
<organism evidence="3 4">
    <name type="scientific">Calidris pygmaea</name>
    <name type="common">Spoon-billed sandpiper</name>
    <dbReference type="NCBI Taxonomy" id="425635"/>
    <lineage>
        <taxon>Eukaryota</taxon>
        <taxon>Metazoa</taxon>
        <taxon>Chordata</taxon>
        <taxon>Craniata</taxon>
        <taxon>Vertebrata</taxon>
        <taxon>Euteleostomi</taxon>
        <taxon>Archelosauria</taxon>
        <taxon>Archosauria</taxon>
        <taxon>Dinosauria</taxon>
        <taxon>Saurischia</taxon>
        <taxon>Theropoda</taxon>
        <taxon>Coelurosauria</taxon>
        <taxon>Aves</taxon>
        <taxon>Neognathae</taxon>
        <taxon>Neoaves</taxon>
        <taxon>Charadriiformes</taxon>
        <taxon>Scolopacidae</taxon>
        <taxon>Calidris</taxon>
    </lineage>
</organism>
<dbReference type="InterPro" id="IPR042840">
    <property type="entry name" value="LMNTD1"/>
</dbReference>
<sequence>MNFFIFSEVWSHQALVHVNIRISISSFPSPQLHKRNLPFCAPQGQFHKIITAFFVLSNCKCIIGFLLASFQCYCSPILFPPVNTISPLINECAIFQELHLTYFLSIFLSSLGVFVIFLLLSFVFPYPLAMLLHFQINICSFSAIGNLKIAEVDPGGYFVKILNCAPEKEESIGDYLLKQDVQSRPVAVFRFPPETRMGPNSTVTAVAWYAPLYWNGRQGCVAKEESKKFENIIIPTFSTIKQKETLENEQEFTTTDTEWKTADPCKLNLISVYREKKISASLFPNQSAWCQSLSSPTHPHFSLIRSLTMGNDGSSLCRQSRCQSSRPDPMPGEFNSQCRIC</sequence>
<name>A0A8C3KIS0_9CHAR</name>
<keyword evidence="1" id="KW-1133">Transmembrane helix</keyword>